<keyword evidence="2" id="KW-1185">Reference proteome</keyword>
<reference evidence="1 2" key="1">
    <citation type="journal article" date="2003" name="Cell">
        <title>Origins of highly mosaic mycobacteriophage genomes.</title>
        <authorList>
            <person name="Pedulla M.L."/>
            <person name="Ford M.E."/>
            <person name="Houtz J.M."/>
            <person name="Karthikeyan T."/>
            <person name="Wadsworth C."/>
            <person name="Lewis J.A."/>
            <person name="Jacobs-Sera D."/>
            <person name="Falbo J."/>
            <person name="Gross J."/>
            <person name="Pannunzio N.R."/>
            <person name="Brucker W."/>
            <person name="Kumar V."/>
            <person name="Kandasamy J."/>
            <person name="Keenan L."/>
            <person name="Bardarov S."/>
            <person name="Kriakov J."/>
            <person name="Lawrence J.G."/>
            <person name="Jacobs W.R. Jr."/>
            <person name="Hendrix R.W."/>
            <person name="Hatfull G.F."/>
        </authorList>
    </citation>
    <scope>NUCLEOTIDE SEQUENCE</scope>
</reference>
<evidence type="ECO:0000313" key="1">
    <source>
        <dbReference type="EMBL" id="AAN02143.1"/>
    </source>
</evidence>
<protein>
    <submittedName>
        <fullName evidence="1">Uncharacterized protein</fullName>
    </submittedName>
</protein>
<dbReference type="KEGG" id="vg:1260310"/>
<evidence type="ECO:0000313" key="2">
    <source>
        <dbReference type="Proteomes" id="UP000000731"/>
    </source>
</evidence>
<dbReference type="EMBL" id="AY129339">
    <property type="protein sequence ID" value="AAN02143.1"/>
    <property type="molecule type" value="Genomic_DNA"/>
</dbReference>
<name>Q855Y3_9CAUD</name>
<accession>Q855Y3</accession>
<dbReference type="Proteomes" id="UP000000731">
    <property type="component" value="Segment"/>
</dbReference>
<sequence>MSNDDAVYAKIRGMEQVPLMTLTVNSESELGQAVMAVIFNKEGGWVRKNTDPLPEIYVELAGKRYRFRFDANTQILMDHDVFTFEVHAYGGIPSDDDQ</sequence>
<organism evidence="1 2">
    <name type="scientific">Mycobacterium phage Barnyard</name>
    <dbReference type="NCBI Taxonomy" id="205880"/>
    <lineage>
        <taxon>Viruses</taxon>
        <taxon>Duplodnaviria</taxon>
        <taxon>Heunggongvirae</taxon>
        <taxon>Uroviricota</taxon>
        <taxon>Caudoviricetes</taxon>
        <taxon>Barnyardvirus</taxon>
        <taxon>Barnyardvirus barnyard</taxon>
    </lineage>
</organism>
<gene>
    <name evidence="1" type="primary">89</name>
    <name evidence="1" type="ORF">PBI_BARNYARD_89</name>
</gene>
<proteinExistence type="predicted"/>
<dbReference type="RefSeq" id="NP_818627.1">
    <property type="nucleotide sequence ID" value="NC_004689.1"/>
</dbReference>